<dbReference type="Pfam" id="PF04525">
    <property type="entry name" value="LOR"/>
    <property type="match status" value="1"/>
</dbReference>
<reference evidence="3" key="2">
    <citation type="submission" date="2025-08" db="UniProtKB">
        <authorList>
            <consortium name="RefSeq"/>
        </authorList>
    </citation>
    <scope>IDENTIFICATION</scope>
    <source>
        <tissue evidence="3">Etiolated seedlings</tissue>
    </source>
</reference>
<dbReference type="AlphaFoldDB" id="A0A1S2YVF9"/>
<dbReference type="GeneID" id="101515063"/>
<dbReference type="Gene3D" id="2.40.160.200">
    <property type="entry name" value="LURP1-related"/>
    <property type="match status" value="1"/>
</dbReference>
<dbReference type="KEGG" id="cam:101515063"/>
<dbReference type="RefSeq" id="XP_004510565.1">
    <property type="nucleotide sequence ID" value="XM_004510508.3"/>
</dbReference>
<dbReference type="InterPro" id="IPR038595">
    <property type="entry name" value="LOR_sf"/>
</dbReference>
<dbReference type="Proteomes" id="UP000087171">
    <property type="component" value="Chromosome Ca7"/>
</dbReference>
<gene>
    <name evidence="3" type="primary">LOC101515063</name>
</gene>
<dbReference type="SUPFAM" id="SSF54518">
    <property type="entry name" value="Tubby C-terminal domain-like"/>
    <property type="match status" value="1"/>
</dbReference>
<evidence type="ECO:0000256" key="1">
    <source>
        <dbReference type="ARBA" id="ARBA00005437"/>
    </source>
</evidence>
<proteinExistence type="inferred from homology"/>
<dbReference type="OrthoDB" id="652749at2759"/>
<dbReference type="eggNOG" id="ENOG502RYHC">
    <property type="taxonomic scope" value="Eukaryota"/>
</dbReference>
<organism evidence="2 3">
    <name type="scientific">Cicer arietinum</name>
    <name type="common">Chickpea</name>
    <name type="synonym">Garbanzo</name>
    <dbReference type="NCBI Taxonomy" id="3827"/>
    <lineage>
        <taxon>Eukaryota</taxon>
        <taxon>Viridiplantae</taxon>
        <taxon>Streptophyta</taxon>
        <taxon>Embryophyta</taxon>
        <taxon>Tracheophyta</taxon>
        <taxon>Spermatophyta</taxon>
        <taxon>Magnoliopsida</taxon>
        <taxon>eudicotyledons</taxon>
        <taxon>Gunneridae</taxon>
        <taxon>Pentapetalae</taxon>
        <taxon>rosids</taxon>
        <taxon>fabids</taxon>
        <taxon>Fabales</taxon>
        <taxon>Fabaceae</taxon>
        <taxon>Papilionoideae</taxon>
        <taxon>50 kb inversion clade</taxon>
        <taxon>NPAAA clade</taxon>
        <taxon>Hologalegina</taxon>
        <taxon>IRL clade</taxon>
        <taxon>Cicereae</taxon>
        <taxon>Cicer</taxon>
    </lineage>
</organism>
<sequence length="208" mass="23782">MTKQILTMGKVHPQALISSTTCNIFTSKQETFTLWMKSLVLNGKGCTVFDSNGQIAYRVDNYNCSHRNEVHLMDQRGMVLFTILKKQYKLSRFWEGYKLPATRNNDQKGPCFRVCKNYSISRWDSTYEVELGLDKNQPYNYKIESSTCKSAYKISDKFGVIVAELRRKKSSCGVDLGDDVFTMVVEPNIDLSLIMGVVVAYSLMKSKM</sequence>
<comment type="similarity">
    <text evidence="1">Belongs to the LOR family.</text>
</comment>
<evidence type="ECO:0000313" key="2">
    <source>
        <dbReference type="Proteomes" id="UP000087171"/>
    </source>
</evidence>
<evidence type="ECO:0000313" key="3">
    <source>
        <dbReference type="RefSeq" id="XP_004510565.1"/>
    </source>
</evidence>
<keyword evidence="2" id="KW-1185">Reference proteome</keyword>
<dbReference type="PANTHER" id="PTHR31087:SF25">
    <property type="entry name" value="TRANSLATION INITIATION FACTOR 2B FAMILY PROTEIN, PUTATIVE, EXPRESSED-RELATED"/>
    <property type="match status" value="1"/>
</dbReference>
<dbReference type="InterPro" id="IPR025659">
    <property type="entry name" value="Tubby-like_C"/>
</dbReference>
<dbReference type="InterPro" id="IPR007612">
    <property type="entry name" value="LOR"/>
</dbReference>
<dbReference type="PaxDb" id="3827-XP_004510565.1"/>
<dbReference type="STRING" id="3827.A0A1S2YVF9"/>
<reference evidence="2" key="1">
    <citation type="journal article" date="2013" name="Nat. Biotechnol.">
        <title>Draft genome sequence of chickpea (Cicer arietinum) provides a resource for trait improvement.</title>
        <authorList>
            <person name="Varshney R.K."/>
            <person name="Song C."/>
            <person name="Saxena R.K."/>
            <person name="Azam S."/>
            <person name="Yu S."/>
            <person name="Sharpe A.G."/>
            <person name="Cannon S."/>
            <person name="Baek J."/>
            <person name="Rosen B.D."/>
            <person name="Tar'an B."/>
            <person name="Millan T."/>
            <person name="Zhang X."/>
            <person name="Ramsay L.D."/>
            <person name="Iwata A."/>
            <person name="Wang Y."/>
            <person name="Nelson W."/>
            <person name="Farmer A.D."/>
            <person name="Gaur P.M."/>
            <person name="Soderlund C."/>
            <person name="Penmetsa R.V."/>
            <person name="Xu C."/>
            <person name="Bharti A.K."/>
            <person name="He W."/>
            <person name="Winter P."/>
            <person name="Zhao S."/>
            <person name="Hane J.K."/>
            <person name="Carrasquilla-Garcia N."/>
            <person name="Condie J.A."/>
            <person name="Upadhyaya H.D."/>
            <person name="Luo M.C."/>
            <person name="Thudi M."/>
            <person name="Gowda C.L."/>
            <person name="Singh N.P."/>
            <person name="Lichtenzveig J."/>
            <person name="Gali K.K."/>
            <person name="Rubio J."/>
            <person name="Nadarajan N."/>
            <person name="Dolezel J."/>
            <person name="Bansal K.C."/>
            <person name="Xu X."/>
            <person name="Edwards D."/>
            <person name="Zhang G."/>
            <person name="Kahl G."/>
            <person name="Gil J."/>
            <person name="Singh K.B."/>
            <person name="Datta S.K."/>
            <person name="Jackson S.A."/>
            <person name="Wang J."/>
            <person name="Cook D.R."/>
        </authorList>
    </citation>
    <scope>NUCLEOTIDE SEQUENCE [LARGE SCALE GENOMIC DNA]</scope>
    <source>
        <strain evidence="2">cv. CDC Frontier</strain>
    </source>
</reference>
<name>A0A1S2YVF9_CICAR</name>
<dbReference type="PANTHER" id="PTHR31087">
    <property type="match status" value="1"/>
</dbReference>
<protein>
    <submittedName>
        <fullName evidence="3">Protein LURP-one-related 11-like</fullName>
    </submittedName>
</protein>
<accession>A0A1S2YVF9</accession>